<dbReference type="Proteomes" id="UP000824035">
    <property type="component" value="Unassembled WGS sequence"/>
</dbReference>
<sequence length="81" mass="9074">MDRINVNNFDVSAFSEVLASCKGDVYMVTPEGDRLNLKSKLCQMLGFTSLIKGGQIASAQFECTDPEDESRLFRFNLFGEK</sequence>
<dbReference type="AlphaFoldDB" id="A0A9D2E2V8"/>
<dbReference type="EMBL" id="DXBV01000011">
    <property type="protein sequence ID" value="HIZ29756.1"/>
    <property type="molecule type" value="Genomic_DNA"/>
</dbReference>
<organism evidence="1 2">
    <name type="scientific">Candidatus Allofournierella merdipullorum</name>
    <dbReference type="NCBI Taxonomy" id="2838595"/>
    <lineage>
        <taxon>Bacteria</taxon>
        <taxon>Bacillati</taxon>
        <taxon>Bacillota</taxon>
        <taxon>Clostridia</taxon>
        <taxon>Eubacteriales</taxon>
        <taxon>Oscillospiraceae</taxon>
        <taxon>Allofournierella</taxon>
    </lineage>
</organism>
<reference evidence="1" key="1">
    <citation type="journal article" date="2021" name="PeerJ">
        <title>Extensive microbial diversity within the chicken gut microbiome revealed by metagenomics and culture.</title>
        <authorList>
            <person name="Gilroy R."/>
            <person name="Ravi A."/>
            <person name="Getino M."/>
            <person name="Pursley I."/>
            <person name="Horton D.L."/>
            <person name="Alikhan N.F."/>
            <person name="Baker D."/>
            <person name="Gharbi K."/>
            <person name="Hall N."/>
            <person name="Watson M."/>
            <person name="Adriaenssens E.M."/>
            <person name="Foster-Nyarko E."/>
            <person name="Jarju S."/>
            <person name="Secka A."/>
            <person name="Antonio M."/>
            <person name="Oren A."/>
            <person name="Chaudhuri R.R."/>
            <person name="La Ragione R."/>
            <person name="Hildebrand F."/>
            <person name="Pallen M.J."/>
        </authorList>
    </citation>
    <scope>NUCLEOTIDE SEQUENCE</scope>
    <source>
        <strain evidence="1">ChiGjej4B4-18154</strain>
    </source>
</reference>
<comment type="caution">
    <text evidence="1">The sequence shown here is derived from an EMBL/GenBank/DDBJ whole genome shotgun (WGS) entry which is preliminary data.</text>
</comment>
<evidence type="ECO:0008006" key="3">
    <source>
        <dbReference type="Google" id="ProtNLM"/>
    </source>
</evidence>
<evidence type="ECO:0000313" key="1">
    <source>
        <dbReference type="EMBL" id="HIZ29756.1"/>
    </source>
</evidence>
<proteinExistence type="predicted"/>
<dbReference type="RefSeq" id="WP_177521491.1">
    <property type="nucleotide sequence ID" value="NZ_CALXHM010000005.1"/>
</dbReference>
<protein>
    <recommendedName>
        <fullName evidence="3">Polya polymerase</fullName>
    </recommendedName>
</protein>
<gene>
    <name evidence="1" type="ORF">H9813_00780</name>
</gene>
<evidence type="ECO:0000313" key="2">
    <source>
        <dbReference type="Proteomes" id="UP000824035"/>
    </source>
</evidence>
<reference evidence="1" key="2">
    <citation type="submission" date="2021-04" db="EMBL/GenBank/DDBJ databases">
        <authorList>
            <person name="Gilroy R."/>
        </authorList>
    </citation>
    <scope>NUCLEOTIDE SEQUENCE</scope>
    <source>
        <strain evidence="1">ChiGjej4B4-18154</strain>
    </source>
</reference>
<accession>A0A9D2E2V8</accession>
<name>A0A9D2E2V8_9FIRM</name>